<dbReference type="Proteomes" id="UP001168528">
    <property type="component" value="Unassembled WGS sequence"/>
</dbReference>
<evidence type="ECO:0000313" key="2">
    <source>
        <dbReference type="EMBL" id="MDO1446496.1"/>
    </source>
</evidence>
<dbReference type="RefSeq" id="WP_302037300.1">
    <property type="nucleotide sequence ID" value="NZ_JAUKPO010000004.1"/>
</dbReference>
<accession>A0ABT8R315</accession>
<keyword evidence="3" id="KW-1185">Reference proteome</keyword>
<sequence>MKTASSIRIFLLLVISWNGFAQVTQKQDTLLVKGQISSWLNINMDNKMPLWLGGRYIPQANYTLQFPKNKLIDFEGSLNISGQAGFHPFDSATADGSIRPYRIFGRYSAKQFETRIGLQKINFGSATMLRPLMWFDQVDPRDPLQLTNGVWGILGRYYFLNNANIWLWGLYGNDRPKTWEIAKTSQKYPELGGRFQSPVPKGEAAITYHFRMADMGEFVNAEMEQVPENRIGLDAKWDIGIGVWVEGVWIHKSKNVGAFTNQELITVGADYTFGWGNGVNVVYEQFLSSYDERVFAFSNSITMSAVSLSYPLGMFDNLSSIVYYDWMNKKAYNFVNWKHQFKKFFIYTMAYWNPVNSQLPQQGVAGNIYAGKGIQVMLVYNH</sequence>
<proteinExistence type="predicted"/>
<protein>
    <recommendedName>
        <fullName evidence="4">Porin</fullName>
    </recommendedName>
</protein>
<name>A0ABT8R315_9BACT</name>
<evidence type="ECO:0000256" key="1">
    <source>
        <dbReference type="SAM" id="SignalP"/>
    </source>
</evidence>
<feature type="signal peptide" evidence="1">
    <location>
        <begin position="1"/>
        <end position="21"/>
    </location>
</feature>
<gene>
    <name evidence="2" type="ORF">Q0590_09565</name>
</gene>
<evidence type="ECO:0000313" key="3">
    <source>
        <dbReference type="Proteomes" id="UP001168528"/>
    </source>
</evidence>
<comment type="caution">
    <text evidence="2">The sequence shown here is derived from an EMBL/GenBank/DDBJ whole genome shotgun (WGS) entry which is preliminary data.</text>
</comment>
<keyword evidence="1" id="KW-0732">Signal</keyword>
<evidence type="ECO:0008006" key="4">
    <source>
        <dbReference type="Google" id="ProtNLM"/>
    </source>
</evidence>
<dbReference type="EMBL" id="JAUKPO010000004">
    <property type="protein sequence ID" value="MDO1446496.1"/>
    <property type="molecule type" value="Genomic_DNA"/>
</dbReference>
<organism evidence="2 3">
    <name type="scientific">Rhodocytophaga aerolata</name>
    <dbReference type="NCBI Taxonomy" id="455078"/>
    <lineage>
        <taxon>Bacteria</taxon>
        <taxon>Pseudomonadati</taxon>
        <taxon>Bacteroidota</taxon>
        <taxon>Cytophagia</taxon>
        <taxon>Cytophagales</taxon>
        <taxon>Rhodocytophagaceae</taxon>
        <taxon>Rhodocytophaga</taxon>
    </lineage>
</organism>
<reference evidence="2" key="1">
    <citation type="submission" date="2023-07" db="EMBL/GenBank/DDBJ databases">
        <title>The genome sequence of Rhodocytophaga aerolata KACC 12507.</title>
        <authorList>
            <person name="Zhang X."/>
        </authorList>
    </citation>
    <scope>NUCLEOTIDE SEQUENCE</scope>
    <source>
        <strain evidence="2">KACC 12507</strain>
    </source>
</reference>
<feature type="chain" id="PRO_5046156030" description="Porin" evidence="1">
    <location>
        <begin position="22"/>
        <end position="382"/>
    </location>
</feature>